<dbReference type="PROSITE" id="PS50943">
    <property type="entry name" value="HTH_CROC1"/>
    <property type="match status" value="1"/>
</dbReference>
<dbReference type="Proteomes" id="UP000261208">
    <property type="component" value="Unassembled WGS sequence"/>
</dbReference>
<evidence type="ECO:0000259" key="2">
    <source>
        <dbReference type="PROSITE" id="PS50943"/>
    </source>
</evidence>
<dbReference type="InterPro" id="IPR010982">
    <property type="entry name" value="Lambda_DNA-bd_dom_sf"/>
</dbReference>
<organism evidence="3 6">
    <name type="scientific">Dorea formicigenerans</name>
    <dbReference type="NCBI Taxonomy" id="39486"/>
    <lineage>
        <taxon>Bacteria</taxon>
        <taxon>Bacillati</taxon>
        <taxon>Bacillota</taxon>
        <taxon>Clostridia</taxon>
        <taxon>Lachnospirales</taxon>
        <taxon>Lachnospiraceae</taxon>
        <taxon>Dorea</taxon>
    </lineage>
</organism>
<evidence type="ECO:0000313" key="6">
    <source>
        <dbReference type="Proteomes" id="UP000261208"/>
    </source>
</evidence>
<evidence type="ECO:0000313" key="5">
    <source>
        <dbReference type="Proteomes" id="UP000260841"/>
    </source>
</evidence>
<evidence type="ECO:0000313" key="3">
    <source>
        <dbReference type="EMBL" id="RGK45432.1"/>
    </source>
</evidence>
<sequence length="155" mass="17901">MRNQFEDWNCFSCVLFYLLKISCWRSFSRPSNVSSHNGSERIDEKLQQISYNSVEDITDDIRKQIGWRIQEKRIEKGITAVDLSTYLNITANQVSRIERGCAGIDIYKLIVICKILGVSADYILFGEMKEENITISKEQFEAINGLISMFGKEKL</sequence>
<dbReference type="EMBL" id="QSVB01000005">
    <property type="protein sequence ID" value="RGN91828.1"/>
    <property type="molecule type" value="Genomic_DNA"/>
</dbReference>
<dbReference type="EMBL" id="QSQQ01000019">
    <property type="protein sequence ID" value="RGK45432.1"/>
    <property type="molecule type" value="Genomic_DNA"/>
</dbReference>
<proteinExistence type="predicted"/>
<feature type="domain" description="HTH cro/C1-type" evidence="2">
    <location>
        <begin position="69"/>
        <end position="123"/>
    </location>
</feature>
<dbReference type="AlphaFoldDB" id="A0A3E4M7W3"/>
<accession>A0A3E4M7W3</accession>
<comment type="caution">
    <text evidence="3">The sequence shown here is derived from an EMBL/GenBank/DDBJ whole genome shotgun (WGS) entry which is preliminary data.</text>
</comment>
<protein>
    <submittedName>
        <fullName evidence="3">XRE family transcriptional regulator</fullName>
    </submittedName>
</protein>
<dbReference type="InterPro" id="IPR001387">
    <property type="entry name" value="Cro/C1-type_HTH"/>
</dbReference>
<dbReference type="CDD" id="cd00093">
    <property type="entry name" value="HTH_XRE"/>
    <property type="match status" value="1"/>
</dbReference>
<dbReference type="GO" id="GO:0003677">
    <property type="term" value="F:DNA binding"/>
    <property type="evidence" value="ECO:0007669"/>
    <property type="project" value="UniProtKB-KW"/>
</dbReference>
<evidence type="ECO:0000256" key="1">
    <source>
        <dbReference type="ARBA" id="ARBA00023125"/>
    </source>
</evidence>
<dbReference type="Pfam" id="PF01381">
    <property type="entry name" value="HTH_3"/>
    <property type="match status" value="1"/>
</dbReference>
<keyword evidence="1" id="KW-0238">DNA-binding</keyword>
<dbReference type="PANTHER" id="PTHR46558:SF4">
    <property type="entry name" value="DNA-BIDING PHAGE PROTEIN"/>
    <property type="match status" value="1"/>
</dbReference>
<gene>
    <name evidence="4" type="ORF">DXB36_06575</name>
    <name evidence="3" type="ORF">DXD10_13035</name>
</gene>
<dbReference type="Proteomes" id="UP000260841">
    <property type="component" value="Unassembled WGS sequence"/>
</dbReference>
<dbReference type="SUPFAM" id="SSF47413">
    <property type="entry name" value="lambda repressor-like DNA-binding domains"/>
    <property type="match status" value="1"/>
</dbReference>
<dbReference type="Gene3D" id="1.10.260.40">
    <property type="entry name" value="lambda repressor-like DNA-binding domains"/>
    <property type="match status" value="1"/>
</dbReference>
<dbReference type="SMART" id="SM00530">
    <property type="entry name" value="HTH_XRE"/>
    <property type="match status" value="1"/>
</dbReference>
<evidence type="ECO:0000313" key="4">
    <source>
        <dbReference type="EMBL" id="RGN91828.1"/>
    </source>
</evidence>
<name>A0A3E4M7W3_9FIRM</name>
<reference evidence="5 6" key="1">
    <citation type="submission" date="2018-08" db="EMBL/GenBank/DDBJ databases">
        <title>A genome reference for cultivated species of the human gut microbiota.</title>
        <authorList>
            <person name="Zou Y."/>
            <person name="Xue W."/>
            <person name="Luo G."/>
        </authorList>
    </citation>
    <scope>NUCLEOTIDE SEQUENCE [LARGE SCALE GENOMIC DNA]</scope>
    <source>
        <strain evidence="4 5">OM03-2</strain>
        <strain evidence="3 6">TF11-11</strain>
    </source>
</reference>
<dbReference type="PANTHER" id="PTHR46558">
    <property type="entry name" value="TRACRIPTIONAL REGULATORY PROTEIN-RELATED-RELATED"/>
    <property type="match status" value="1"/>
</dbReference>